<dbReference type="SUPFAM" id="SSF161084">
    <property type="entry name" value="MAPEG domain-like"/>
    <property type="match status" value="1"/>
</dbReference>
<dbReference type="InterPro" id="IPR023352">
    <property type="entry name" value="MAPEG-like_dom_sf"/>
</dbReference>
<evidence type="ECO:0000256" key="4">
    <source>
        <dbReference type="ARBA" id="ARBA00023136"/>
    </source>
</evidence>
<dbReference type="InterPro" id="IPR001129">
    <property type="entry name" value="Membr-assoc_MAPEG"/>
</dbReference>
<evidence type="ECO:0000313" key="7">
    <source>
        <dbReference type="Proteomes" id="UP000799767"/>
    </source>
</evidence>
<evidence type="ECO:0000256" key="2">
    <source>
        <dbReference type="ARBA" id="ARBA00022692"/>
    </source>
</evidence>
<keyword evidence="3 5" id="KW-1133">Transmembrane helix</keyword>
<dbReference type="EMBL" id="MU001632">
    <property type="protein sequence ID" value="KAF2486366.1"/>
    <property type="molecule type" value="Genomic_DNA"/>
</dbReference>
<keyword evidence="7" id="KW-1185">Reference proteome</keyword>
<proteinExistence type="predicted"/>
<gene>
    <name evidence="6" type="ORF">BDY17DRAFT_321169</name>
</gene>
<organism evidence="6 7">
    <name type="scientific">Neohortaea acidophila</name>
    <dbReference type="NCBI Taxonomy" id="245834"/>
    <lineage>
        <taxon>Eukaryota</taxon>
        <taxon>Fungi</taxon>
        <taxon>Dikarya</taxon>
        <taxon>Ascomycota</taxon>
        <taxon>Pezizomycotina</taxon>
        <taxon>Dothideomycetes</taxon>
        <taxon>Dothideomycetidae</taxon>
        <taxon>Mycosphaerellales</taxon>
        <taxon>Teratosphaeriaceae</taxon>
        <taxon>Neohortaea</taxon>
    </lineage>
</organism>
<dbReference type="RefSeq" id="XP_033592935.1">
    <property type="nucleotide sequence ID" value="XM_033736569.1"/>
</dbReference>
<evidence type="ECO:0000313" key="6">
    <source>
        <dbReference type="EMBL" id="KAF2486366.1"/>
    </source>
</evidence>
<dbReference type="Proteomes" id="UP000799767">
    <property type="component" value="Unassembled WGS sequence"/>
</dbReference>
<dbReference type="AlphaFoldDB" id="A0A6A6Q336"/>
<dbReference type="GO" id="GO:0016020">
    <property type="term" value="C:membrane"/>
    <property type="evidence" value="ECO:0007669"/>
    <property type="project" value="UniProtKB-SubCell"/>
</dbReference>
<evidence type="ECO:0000256" key="5">
    <source>
        <dbReference type="SAM" id="Phobius"/>
    </source>
</evidence>
<comment type="subcellular location">
    <subcellularLocation>
        <location evidence="1">Membrane</location>
    </subcellularLocation>
</comment>
<dbReference type="GeneID" id="54477571"/>
<feature type="transmembrane region" description="Helical" evidence="5">
    <location>
        <begin position="12"/>
        <end position="32"/>
    </location>
</feature>
<protein>
    <submittedName>
        <fullName evidence="6">Membrane-associated, eicosanoid/glutathione metabolism protein</fullName>
    </submittedName>
</protein>
<dbReference type="OrthoDB" id="4456959at2759"/>
<keyword evidence="4 5" id="KW-0472">Membrane</keyword>
<dbReference type="Gene3D" id="1.20.120.550">
    <property type="entry name" value="Membrane associated eicosanoid/glutathione metabolism-like domain"/>
    <property type="match status" value="1"/>
</dbReference>
<name>A0A6A6Q336_9PEZI</name>
<keyword evidence="2 5" id="KW-0812">Transmembrane</keyword>
<evidence type="ECO:0000256" key="3">
    <source>
        <dbReference type="ARBA" id="ARBA00022989"/>
    </source>
</evidence>
<sequence>MSSLGLPRSPLIAPGVALCGWTLIMEVWLYALRIPALQKSKLQLRPEMTKTEMNSVIPASSQWAADNFAHLCEQPTQFYATLFALVQLNANDDLTVGLAWGYVGLRVLHSLVQATANPIMTRFRIFALSSLTLAGLTVRAVQHLL</sequence>
<dbReference type="Pfam" id="PF01124">
    <property type="entry name" value="MAPEG"/>
    <property type="match status" value="1"/>
</dbReference>
<reference evidence="6" key="1">
    <citation type="journal article" date="2020" name="Stud. Mycol.">
        <title>101 Dothideomycetes genomes: a test case for predicting lifestyles and emergence of pathogens.</title>
        <authorList>
            <person name="Haridas S."/>
            <person name="Albert R."/>
            <person name="Binder M."/>
            <person name="Bloem J."/>
            <person name="Labutti K."/>
            <person name="Salamov A."/>
            <person name="Andreopoulos B."/>
            <person name="Baker S."/>
            <person name="Barry K."/>
            <person name="Bills G."/>
            <person name="Bluhm B."/>
            <person name="Cannon C."/>
            <person name="Castanera R."/>
            <person name="Culley D."/>
            <person name="Daum C."/>
            <person name="Ezra D."/>
            <person name="Gonzalez J."/>
            <person name="Henrissat B."/>
            <person name="Kuo A."/>
            <person name="Liang C."/>
            <person name="Lipzen A."/>
            <person name="Lutzoni F."/>
            <person name="Magnuson J."/>
            <person name="Mondo S."/>
            <person name="Nolan M."/>
            <person name="Ohm R."/>
            <person name="Pangilinan J."/>
            <person name="Park H.-J."/>
            <person name="Ramirez L."/>
            <person name="Alfaro M."/>
            <person name="Sun H."/>
            <person name="Tritt A."/>
            <person name="Yoshinaga Y."/>
            <person name="Zwiers L.-H."/>
            <person name="Turgeon B."/>
            <person name="Goodwin S."/>
            <person name="Spatafora J."/>
            <person name="Crous P."/>
            <person name="Grigoriev I."/>
        </authorList>
    </citation>
    <scope>NUCLEOTIDE SEQUENCE</scope>
    <source>
        <strain evidence="6">CBS 113389</strain>
    </source>
</reference>
<evidence type="ECO:0000256" key="1">
    <source>
        <dbReference type="ARBA" id="ARBA00004370"/>
    </source>
</evidence>
<accession>A0A6A6Q336</accession>